<dbReference type="SUPFAM" id="SSF52540">
    <property type="entry name" value="P-loop containing nucleoside triphosphate hydrolases"/>
    <property type="match status" value="1"/>
</dbReference>
<evidence type="ECO:0000259" key="1">
    <source>
        <dbReference type="Pfam" id="PF05729"/>
    </source>
</evidence>
<dbReference type="InterPro" id="IPR027417">
    <property type="entry name" value="P-loop_NTPase"/>
</dbReference>
<dbReference type="RefSeq" id="WP_110988885.1">
    <property type="nucleotide sequence ID" value="NZ_CAWNWM010000033.1"/>
</dbReference>
<dbReference type="InterPro" id="IPR058651">
    <property type="entry name" value="HTH_VMAP-M9"/>
</dbReference>
<feature type="domain" description="vWA-MoxR associated protein N-terminal HTH" evidence="2">
    <location>
        <begin position="1"/>
        <end position="86"/>
    </location>
</feature>
<accession>A0A2W1J892</accession>
<organism evidence="3 4">
    <name type="scientific">Acaryochloris thomasi RCC1774</name>
    <dbReference type="NCBI Taxonomy" id="1764569"/>
    <lineage>
        <taxon>Bacteria</taxon>
        <taxon>Bacillati</taxon>
        <taxon>Cyanobacteriota</taxon>
        <taxon>Cyanophyceae</taxon>
        <taxon>Acaryochloridales</taxon>
        <taxon>Acaryochloridaceae</taxon>
        <taxon>Acaryochloris</taxon>
        <taxon>Acaryochloris thomasi</taxon>
    </lineage>
</organism>
<dbReference type="Proteomes" id="UP000248857">
    <property type="component" value="Unassembled WGS sequence"/>
</dbReference>
<evidence type="ECO:0000313" key="4">
    <source>
        <dbReference type="Proteomes" id="UP000248857"/>
    </source>
</evidence>
<reference evidence="3 4" key="1">
    <citation type="journal article" date="2018" name="Sci. Rep.">
        <title>A novel species of the marine cyanobacterium Acaryochloris with a unique pigment content and lifestyle.</title>
        <authorList>
            <person name="Partensky F."/>
            <person name="Six C."/>
            <person name="Ratin M."/>
            <person name="Garczarek L."/>
            <person name="Vaulot D."/>
            <person name="Probert I."/>
            <person name="Calteau A."/>
            <person name="Gourvil P."/>
            <person name="Marie D."/>
            <person name="Grebert T."/>
            <person name="Bouchier C."/>
            <person name="Le Panse S."/>
            <person name="Gachenot M."/>
            <person name="Rodriguez F."/>
            <person name="Garrido J.L."/>
        </authorList>
    </citation>
    <scope>NUCLEOTIDE SEQUENCE [LARGE SCALE GENOMIC DNA]</scope>
    <source>
        <strain evidence="3 4">RCC1774</strain>
    </source>
</reference>
<dbReference type="Pfam" id="PF26355">
    <property type="entry name" value="HTH_VMAP-M9"/>
    <property type="match status" value="1"/>
</dbReference>
<dbReference type="PANTHER" id="PTHR47691">
    <property type="entry name" value="REGULATOR-RELATED"/>
    <property type="match status" value="1"/>
</dbReference>
<comment type="caution">
    <text evidence="3">The sequence shown here is derived from an EMBL/GenBank/DDBJ whole genome shotgun (WGS) entry which is preliminary data.</text>
</comment>
<dbReference type="PANTHER" id="PTHR47691:SF3">
    <property type="entry name" value="HTH-TYPE TRANSCRIPTIONAL REGULATOR RV0890C-RELATED"/>
    <property type="match status" value="1"/>
</dbReference>
<keyword evidence="4" id="KW-1185">Reference proteome</keyword>
<dbReference type="InterPro" id="IPR007111">
    <property type="entry name" value="NACHT_NTPase"/>
</dbReference>
<dbReference type="EMBL" id="PQWO01000033">
    <property type="protein sequence ID" value="PZD70560.1"/>
    <property type="molecule type" value="Genomic_DNA"/>
</dbReference>
<protein>
    <submittedName>
        <fullName evidence="3">Uncharacterized protein</fullName>
    </submittedName>
</protein>
<gene>
    <name evidence="3" type="ORF">C1752_10567</name>
</gene>
<dbReference type="Gene3D" id="3.40.50.300">
    <property type="entry name" value="P-loop containing nucleotide triphosphate hydrolases"/>
    <property type="match status" value="1"/>
</dbReference>
<dbReference type="Pfam" id="PF05729">
    <property type="entry name" value="NACHT"/>
    <property type="match status" value="1"/>
</dbReference>
<evidence type="ECO:0000259" key="2">
    <source>
        <dbReference type="Pfam" id="PF26355"/>
    </source>
</evidence>
<sequence length="464" mass="52594">MNLEQALTSINKISQARRGKELTPGERIAVLAAWEKIGYEEAIKLYRENFSPNYISCRAGPGVWKLLSKEFGCRVTKTHLKTVLENMLQDTSLTEQIQANSANPDSVPILFGVPPDTGNFVGYRSQVQHCIRLLRDHRNIFIDGPQGIGKTALAARIVERVMSKTNESIEICIWKSIRYGPLLDELLADLADMLGIPFGTGSSVNKLQNLLIRFFRKHRCLLVLDGAEILQQDQQQSAWDYYSEPYTDYGPFFRRLVNDQGNSSLIVTSRTRFLDWSDLHESGNAAEIIRLEGLAQDDAETIFEEQSLKDRHCWPALINKYHGNPLMLKVIAKRVRTIYGGSTADFLRVQSTIIADPLLLTLNHEFSPSSSMSEFECFAMKILADLMKEHDSVSYEEILQNIESHSLFRSTDGLLRTVSSLVNRSLIEETKVERKSKFRLSSVIRKYIEQDPQGFVGQKVQSVA</sequence>
<dbReference type="OrthoDB" id="572669at2"/>
<dbReference type="AlphaFoldDB" id="A0A2W1J892"/>
<feature type="domain" description="NACHT" evidence="1">
    <location>
        <begin position="139"/>
        <end position="305"/>
    </location>
</feature>
<name>A0A2W1J892_9CYAN</name>
<proteinExistence type="predicted"/>
<evidence type="ECO:0000313" key="3">
    <source>
        <dbReference type="EMBL" id="PZD70560.1"/>
    </source>
</evidence>